<evidence type="ECO:0000256" key="7">
    <source>
        <dbReference type="ARBA" id="ARBA00022807"/>
    </source>
</evidence>
<dbReference type="Pfam" id="PF24560">
    <property type="entry name" value="zf-C2H2_OTU1_C"/>
    <property type="match status" value="1"/>
</dbReference>
<evidence type="ECO:0000313" key="12">
    <source>
        <dbReference type="EMBL" id="KAK9887559.1"/>
    </source>
</evidence>
<name>A0AAW1V356_9CUCU</name>
<keyword evidence="13" id="KW-1185">Reference proteome</keyword>
<keyword evidence="7 9" id="KW-0788">Thiol protease</keyword>
<dbReference type="GO" id="GO:0036503">
    <property type="term" value="P:ERAD pathway"/>
    <property type="evidence" value="ECO:0007669"/>
    <property type="project" value="TreeGrafter"/>
</dbReference>
<evidence type="ECO:0000256" key="1">
    <source>
        <dbReference type="ARBA" id="ARBA00000707"/>
    </source>
</evidence>
<dbReference type="InterPro" id="IPR048857">
    <property type="entry name" value="OTU1_Ubl"/>
</dbReference>
<dbReference type="FunFam" id="3.10.20.90:FF:000096">
    <property type="entry name" value="Ubiquitin thioesterase OTU1"/>
    <property type="match status" value="1"/>
</dbReference>
<keyword evidence="4" id="KW-0863">Zinc-finger</keyword>
<dbReference type="SUPFAM" id="SSF54001">
    <property type="entry name" value="Cysteine proteinases"/>
    <property type="match status" value="1"/>
</dbReference>
<dbReference type="GO" id="GO:0004843">
    <property type="term" value="F:cysteine-type deubiquitinase activity"/>
    <property type="evidence" value="ECO:0007669"/>
    <property type="project" value="UniProtKB-UniRule"/>
</dbReference>
<dbReference type="GO" id="GO:0005829">
    <property type="term" value="C:cytosol"/>
    <property type="evidence" value="ECO:0007669"/>
    <property type="project" value="TreeGrafter"/>
</dbReference>
<dbReference type="CDD" id="cd22745">
    <property type="entry name" value="OTU_OTU1"/>
    <property type="match status" value="1"/>
</dbReference>
<dbReference type="Pfam" id="PF02338">
    <property type="entry name" value="OTU"/>
    <property type="match status" value="1"/>
</dbReference>
<evidence type="ECO:0000256" key="8">
    <source>
        <dbReference type="ARBA" id="ARBA00022833"/>
    </source>
</evidence>
<dbReference type="EMBL" id="JARQZJ010000114">
    <property type="protein sequence ID" value="KAK9887559.1"/>
    <property type="molecule type" value="Genomic_DNA"/>
</dbReference>
<evidence type="ECO:0000259" key="10">
    <source>
        <dbReference type="PROSITE" id="PS50033"/>
    </source>
</evidence>
<dbReference type="InterPro" id="IPR001012">
    <property type="entry name" value="UBX_dom"/>
</dbReference>
<dbReference type="GO" id="GO:0008270">
    <property type="term" value="F:zinc ion binding"/>
    <property type="evidence" value="ECO:0007669"/>
    <property type="project" value="UniProtKB-KW"/>
</dbReference>
<comment type="caution">
    <text evidence="12">The sequence shown here is derived from an EMBL/GenBank/DDBJ whole genome shotgun (WGS) entry which is preliminary data.</text>
</comment>
<evidence type="ECO:0000256" key="2">
    <source>
        <dbReference type="ARBA" id="ARBA00022670"/>
    </source>
</evidence>
<keyword evidence="8" id="KW-0862">Zinc</keyword>
<dbReference type="PROSITE" id="PS50802">
    <property type="entry name" value="OTU"/>
    <property type="match status" value="1"/>
</dbReference>
<dbReference type="SUPFAM" id="SSF54236">
    <property type="entry name" value="Ubiquitin-like"/>
    <property type="match status" value="1"/>
</dbReference>
<dbReference type="GO" id="GO:0030968">
    <property type="term" value="P:endoplasmic reticulum unfolded protein response"/>
    <property type="evidence" value="ECO:0007669"/>
    <property type="project" value="TreeGrafter"/>
</dbReference>
<dbReference type="PROSITE" id="PS50033">
    <property type="entry name" value="UBX"/>
    <property type="match status" value="1"/>
</dbReference>
<comment type="function">
    <text evidence="9">Hydrolase that can remove conjugated ubiquitin from proteins and may therefore play an important regulatory role at the level of protein turnover by preventing degradation.</text>
</comment>
<dbReference type="Gene3D" id="3.90.70.80">
    <property type="match status" value="1"/>
</dbReference>
<organism evidence="12 13">
    <name type="scientific">Henosepilachna vigintioctopunctata</name>
    <dbReference type="NCBI Taxonomy" id="420089"/>
    <lineage>
        <taxon>Eukaryota</taxon>
        <taxon>Metazoa</taxon>
        <taxon>Ecdysozoa</taxon>
        <taxon>Arthropoda</taxon>
        <taxon>Hexapoda</taxon>
        <taxon>Insecta</taxon>
        <taxon>Pterygota</taxon>
        <taxon>Neoptera</taxon>
        <taxon>Endopterygota</taxon>
        <taxon>Coleoptera</taxon>
        <taxon>Polyphaga</taxon>
        <taxon>Cucujiformia</taxon>
        <taxon>Coccinelloidea</taxon>
        <taxon>Coccinellidae</taxon>
        <taxon>Epilachninae</taxon>
        <taxon>Epilachnini</taxon>
        <taxon>Henosepilachna</taxon>
    </lineage>
</organism>
<comment type="catalytic activity">
    <reaction evidence="1 9">
        <text>Thiol-dependent hydrolysis of ester, thioester, amide, peptide and isopeptide bonds formed by the C-terminal Gly of ubiquitin (a 76-residue protein attached to proteins as an intracellular targeting signal).</text>
        <dbReference type="EC" id="3.4.19.12"/>
    </reaction>
</comment>
<dbReference type="GO" id="GO:0016579">
    <property type="term" value="P:protein deubiquitination"/>
    <property type="evidence" value="ECO:0007669"/>
    <property type="project" value="TreeGrafter"/>
</dbReference>
<feature type="domain" description="UBX" evidence="10">
    <location>
        <begin position="1"/>
        <end position="77"/>
    </location>
</feature>
<evidence type="ECO:0000259" key="11">
    <source>
        <dbReference type="PROSITE" id="PS50802"/>
    </source>
</evidence>
<dbReference type="Gene3D" id="3.10.20.90">
    <property type="entry name" value="Phosphatidylinositol 3-kinase Catalytic Subunit, Chain A, domain 1"/>
    <property type="match status" value="1"/>
</dbReference>
<keyword evidence="2" id="KW-0645">Protease</keyword>
<keyword evidence="6 9" id="KW-0378">Hydrolase</keyword>
<evidence type="ECO:0000256" key="4">
    <source>
        <dbReference type="ARBA" id="ARBA00022771"/>
    </source>
</evidence>
<evidence type="ECO:0000256" key="3">
    <source>
        <dbReference type="ARBA" id="ARBA00022723"/>
    </source>
</evidence>
<accession>A0AAW1V356</accession>
<keyword evidence="3" id="KW-0479">Metal-binding</keyword>
<protein>
    <recommendedName>
        <fullName evidence="9">Ubiquitin thioesterase OTU</fullName>
        <ecNumber evidence="9">3.4.19.12</ecNumber>
    </recommendedName>
</protein>
<dbReference type="Proteomes" id="UP001431783">
    <property type="component" value="Unassembled WGS sequence"/>
</dbReference>
<dbReference type="Pfam" id="PF21403">
    <property type="entry name" value="OTU1_UBXL"/>
    <property type="match status" value="1"/>
</dbReference>
<dbReference type="GO" id="GO:0005634">
    <property type="term" value="C:nucleus"/>
    <property type="evidence" value="ECO:0007669"/>
    <property type="project" value="TreeGrafter"/>
</dbReference>
<gene>
    <name evidence="12" type="ORF">WA026_023365</name>
</gene>
<evidence type="ECO:0000256" key="9">
    <source>
        <dbReference type="RuleBase" id="RU367104"/>
    </source>
</evidence>
<dbReference type="InterPro" id="IPR038765">
    <property type="entry name" value="Papain-like_cys_pep_sf"/>
</dbReference>
<comment type="subcellular location">
    <subcellularLocation>
        <location evidence="9">Cytoplasm</location>
    </subcellularLocation>
</comment>
<dbReference type="InterPro" id="IPR029071">
    <property type="entry name" value="Ubiquitin-like_domsf"/>
</dbReference>
<dbReference type="CDD" id="cd17059">
    <property type="entry name" value="Ubl_OTU1"/>
    <property type="match status" value="1"/>
</dbReference>
<evidence type="ECO:0000313" key="13">
    <source>
        <dbReference type="Proteomes" id="UP001431783"/>
    </source>
</evidence>
<feature type="domain" description="OTU" evidence="11">
    <location>
        <begin position="111"/>
        <end position="237"/>
    </location>
</feature>
<keyword evidence="5 9" id="KW-0833">Ubl conjugation pathway</keyword>
<dbReference type="PANTHER" id="PTHR13312">
    <property type="entry name" value="HIV-INDUCED PROTEIN-7-LIKE PROTEASE"/>
    <property type="match status" value="1"/>
</dbReference>
<evidence type="ECO:0000256" key="5">
    <source>
        <dbReference type="ARBA" id="ARBA00022786"/>
    </source>
</evidence>
<dbReference type="InterPro" id="IPR003323">
    <property type="entry name" value="OTU_dom"/>
</dbReference>
<dbReference type="PANTHER" id="PTHR13312:SF0">
    <property type="entry name" value="UBIQUITIN THIOESTERASE OTU1"/>
    <property type="match status" value="1"/>
</dbReference>
<proteinExistence type="predicted"/>
<dbReference type="AlphaFoldDB" id="A0AAW1V356"/>
<reference evidence="12 13" key="1">
    <citation type="submission" date="2023-03" db="EMBL/GenBank/DDBJ databases">
        <title>Genome insight into feeding habits of ladybird beetles.</title>
        <authorList>
            <person name="Li H.-S."/>
            <person name="Huang Y.-H."/>
            <person name="Pang H."/>
        </authorList>
    </citation>
    <scope>NUCLEOTIDE SEQUENCE [LARGE SCALE GENOMIC DNA]</scope>
    <source>
        <strain evidence="12">SYSU_2023b</strain>
        <tissue evidence="12">Whole body</tissue>
    </source>
</reference>
<keyword evidence="9" id="KW-0963">Cytoplasm</keyword>
<evidence type="ECO:0000256" key="6">
    <source>
        <dbReference type="ARBA" id="ARBA00022801"/>
    </source>
</evidence>
<dbReference type="EC" id="3.4.19.12" evidence="9"/>
<dbReference type="InterPro" id="IPR057766">
    <property type="entry name" value="Znf-C2H2_OTU1-like_C"/>
</dbReference>
<sequence length="310" mass="34270">MSSFALRVKSKSGQHVIRNLQPESTIRDLKNELALLTQITANCLQVLSGFPPKIFDISNESQTLTASGLTSGETLIIEEKNITNIEKATVSPNSSDFIQAISDQENCQGILLKKVVPADNSCLFGSLFFVLNRRVDDSGEALLWLRDLVAETISKGPDTYSEAILGRPVAEYCSWIRQPTSWGGAIEISVLATYYGIEIAVVDTLNGIINRFGEDQKYPVRVFLMFDGIHYDPLFMETFDGGEIKTMFESGDELVLKSAEQLAKEAKSSRQYTDVNKFTLKCMVCGVHLRGQIEAQQHAKGSGHTNFGEV</sequence>